<evidence type="ECO:0000256" key="3">
    <source>
        <dbReference type="ARBA" id="ARBA00023170"/>
    </source>
</evidence>
<keyword evidence="2" id="KW-0804">Transcription</keyword>
<gene>
    <name evidence="5" type="ORF">CAEBREN_30046</name>
</gene>
<dbReference type="EMBL" id="GL379970">
    <property type="protein sequence ID" value="EGT39467.1"/>
    <property type="molecule type" value="Genomic_DNA"/>
</dbReference>
<sequence>MQILKCMWHLFSRLERISMTAEMRSRNFATRRYVNDFVYGTTERINYDKWRLNEHGFQMQQTNKFDSELS</sequence>
<name>G0NXB9_CAEBE</name>
<evidence type="ECO:0000313" key="5">
    <source>
        <dbReference type="EMBL" id="EGT39467.1"/>
    </source>
</evidence>
<dbReference type="AlphaFoldDB" id="G0NXB9"/>
<reference evidence="6" key="1">
    <citation type="submission" date="2011-07" db="EMBL/GenBank/DDBJ databases">
        <authorList>
            <consortium name="Caenorhabditis brenneri Sequencing and Analysis Consortium"/>
            <person name="Wilson R.K."/>
        </authorList>
    </citation>
    <scope>NUCLEOTIDE SEQUENCE [LARGE SCALE GENOMIC DNA]</scope>
    <source>
        <strain evidence="6">PB2801</strain>
    </source>
</reference>
<dbReference type="Pfam" id="PF00104">
    <property type="entry name" value="Hormone_recep"/>
    <property type="match status" value="1"/>
</dbReference>
<accession>G0NXB9</accession>
<protein>
    <recommendedName>
        <fullName evidence="4">NR LBD domain-containing protein</fullName>
    </recommendedName>
</protein>
<evidence type="ECO:0000313" key="6">
    <source>
        <dbReference type="Proteomes" id="UP000008068"/>
    </source>
</evidence>
<evidence type="ECO:0000256" key="1">
    <source>
        <dbReference type="ARBA" id="ARBA00023015"/>
    </source>
</evidence>
<evidence type="ECO:0000259" key="4">
    <source>
        <dbReference type="Pfam" id="PF00104"/>
    </source>
</evidence>
<evidence type="ECO:0000256" key="2">
    <source>
        <dbReference type="ARBA" id="ARBA00023163"/>
    </source>
</evidence>
<keyword evidence="3" id="KW-0675">Receptor</keyword>
<keyword evidence="1" id="KW-0805">Transcription regulation</keyword>
<dbReference type="eggNOG" id="KOG3575">
    <property type="taxonomic scope" value="Eukaryota"/>
</dbReference>
<dbReference type="InParanoid" id="G0NXB9"/>
<organism evidence="6">
    <name type="scientific">Caenorhabditis brenneri</name>
    <name type="common">Nematode worm</name>
    <dbReference type="NCBI Taxonomy" id="135651"/>
    <lineage>
        <taxon>Eukaryota</taxon>
        <taxon>Metazoa</taxon>
        <taxon>Ecdysozoa</taxon>
        <taxon>Nematoda</taxon>
        <taxon>Chromadorea</taxon>
        <taxon>Rhabditida</taxon>
        <taxon>Rhabditina</taxon>
        <taxon>Rhabditomorpha</taxon>
        <taxon>Rhabditoidea</taxon>
        <taxon>Rhabditidae</taxon>
        <taxon>Peloderinae</taxon>
        <taxon>Caenorhabditis</taxon>
    </lineage>
</organism>
<keyword evidence="6" id="KW-1185">Reference proteome</keyword>
<dbReference type="Proteomes" id="UP000008068">
    <property type="component" value="Unassembled WGS sequence"/>
</dbReference>
<dbReference type="STRING" id="135651.G0NXB9"/>
<dbReference type="HOGENOM" id="CLU_2760063_0_0_1"/>
<feature type="domain" description="NR LBD" evidence="4">
    <location>
        <begin position="1"/>
        <end position="64"/>
    </location>
</feature>
<proteinExistence type="predicted"/>
<dbReference type="InterPro" id="IPR000536">
    <property type="entry name" value="Nucl_hrmn_rcpt_lig-bd"/>
</dbReference>